<dbReference type="Proteomes" id="UP001196565">
    <property type="component" value="Unassembled WGS sequence"/>
</dbReference>
<accession>A0ABS7AEA5</accession>
<name>A0ABS7AEA5_9PROT</name>
<evidence type="ECO:0000259" key="1">
    <source>
        <dbReference type="Pfam" id="PF00685"/>
    </source>
</evidence>
<feature type="domain" description="Sulfotransferase" evidence="1">
    <location>
        <begin position="7"/>
        <end position="226"/>
    </location>
</feature>
<reference evidence="2 3" key="1">
    <citation type="submission" date="2021-07" db="EMBL/GenBank/DDBJ databases">
        <authorList>
            <person name="So Y."/>
        </authorList>
    </citation>
    <scope>NUCLEOTIDE SEQUENCE [LARGE SCALE GENOMIC DNA]</scope>
    <source>
        <strain evidence="2 3">HJA6</strain>
    </source>
</reference>
<dbReference type="RefSeq" id="WP_219765196.1">
    <property type="nucleotide sequence ID" value="NZ_JAHYBZ010000008.1"/>
</dbReference>
<dbReference type="Pfam" id="PF00685">
    <property type="entry name" value="Sulfotransfer_1"/>
    <property type="match status" value="1"/>
</dbReference>
<protein>
    <submittedName>
        <fullName evidence="2">Sulfotransferase domain-containing protein</fullName>
    </submittedName>
</protein>
<dbReference type="Gene3D" id="3.40.50.300">
    <property type="entry name" value="P-loop containing nucleotide triphosphate hydrolases"/>
    <property type="match status" value="1"/>
</dbReference>
<evidence type="ECO:0000313" key="2">
    <source>
        <dbReference type="EMBL" id="MBW6400631.1"/>
    </source>
</evidence>
<dbReference type="InterPro" id="IPR027417">
    <property type="entry name" value="P-loop_NTPase"/>
</dbReference>
<proteinExistence type="predicted"/>
<sequence>MKGASITLVAGYPRSGTTFTAGSCAASEAWWHQGEGILELRDKTRPRTGFQLDAGLDRAQFDRSVATLRRFSVRTHSPPAAVRAQFPEVWDRVGRILYVQRHPIEVALSVCRYVIATQGLIPGAGAPETSFEAAAERGEVAAFFRRFCAHRGAPNFLEAWGSWSDHVASWREAMAASGLPGAVLSYDRLVREPVARLLAAADTLGLPWQEEHVRKAVKQMAPEKVRAGIGAFFVGKDPEALRYPDLLGEDDIRLGFATFGAEMLRFGL</sequence>
<dbReference type="InterPro" id="IPR000863">
    <property type="entry name" value="Sulfotransferase_dom"/>
</dbReference>
<evidence type="ECO:0000313" key="3">
    <source>
        <dbReference type="Proteomes" id="UP001196565"/>
    </source>
</evidence>
<keyword evidence="3" id="KW-1185">Reference proteome</keyword>
<organism evidence="2 3">
    <name type="scientific">Roseomonas alba</name>
    <dbReference type="NCBI Taxonomy" id="2846776"/>
    <lineage>
        <taxon>Bacteria</taxon>
        <taxon>Pseudomonadati</taxon>
        <taxon>Pseudomonadota</taxon>
        <taxon>Alphaproteobacteria</taxon>
        <taxon>Acetobacterales</taxon>
        <taxon>Roseomonadaceae</taxon>
        <taxon>Roseomonas</taxon>
    </lineage>
</organism>
<comment type="caution">
    <text evidence="2">The sequence shown here is derived from an EMBL/GenBank/DDBJ whole genome shotgun (WGS) entry which is preliminary data.</text>
</comment>
<dbReference type="EMBL" id="JAHYBZ010000008">
    <property type="protein sequence ID" value="MBW6400631.1"/>
    <property type="molecule type" value="Genomic_DNA"/>
</dbReference>
<dbReference type="SUPFAM" id="SSF52540">
    <property type="entry name" value="P-loop containing nucleoside triphosphate hydrolases"/>
    <property type="match status" value="1"/>
</dbReference>
<gene>
    <name evidence="2" type="ORF">KPL78_22420</name>
</gene>